<accession>A0ABT3BPH4</accession>
<dbReference type="InterPro" id="IPR002871">
    <property type="entry name" value="NIF_FeS_clus_asmbl_NifU_N"/>
</dbReference>
<dbReference type="EMBL" id="JAOXHJ010000004">
    <property type="protein sequence ID" value="MCV3754150.1"/>
    <property type="molecule type" value="Genomic_DNA"/>
</dbReference>
<comment type="caution">
    <text evidence="2">The sequence shown here is derived from an EMBL/GenBank/DDBJ whole genome shotgun (WGS) entry which is preliminary data.</text>
</comment>
<reference evidence="2 3" key="1">
    <citation type="journal article" date="2020" name="Int. J. Syst. Evol. Microbiol.">
        <title>Ureaplasma miroungigenitalium sp. nov. isolated from northern elephant seals (Mirounga angustirostris) and Ureaplasma zalophigenitalium sp. nov. isolated from California sea lions (Zalophus californianus).</title>
        <authorList>
            <person name="Volokhov D.V."/>
            <person name="Gulland F.M."/>
            <person name="Gao Y."/>
            <person name="Chizhikov V.E."/>
        </authorList>
    </citation>
    <scope>NUCLEOTIDE SEQUENCE [LARGE SCALE GENOMIC DNA]</scope>
    <source>
        <strain evidence="2 3">CSL7644-GEN</strain>
    </source>
</reference>
<evidence type="ECO:0000313" key="3">
    <source>
        <dbReference type="Proteomes" id="UP001207252"/>
    </source>
</evidence>
<dbReference type="CDD" id="cd06664">
    <property type="entry name" value="IscU_like"/>
    <property type="match status" value="1"/>
</dbReference>
<name>A0ABT3BPH4_9BACT</name>
<evidence type="ECO:0000259" key="1">
    <source>
        <dbReference type="Pfam" id="PF01592"/>
    </source>
</evidence>
<dbReference type="Pfam" id="PF01592">
    <property type="entry name" value="NifU_N"/>
    <property type="match status" value="1"/>
</dbReference>
<sequence length="148" mass="17223">MGSFKNKDPLLLRNIIMQHYEQPNHRISQPLGEEYFQFRNRIESCIDDITVFMKIKDQIIIDIKFLGTGCAIATASTDIMLNCLLNKEINDAKIIIAEYEKMLLNQEYDEDLLDELIAFYNVKKQANRIRCGLNGILAIKECIKTYEQ</sequence>
<dbReference type="Proteomes" id="UP001207252">
    <property type="component" value="Unassembled WGS sequence"/>
</dbReference>
<gene>
    <name evidence="2" type="ORF">OF365_02060</name>
</gene>
<feature type="domain" description="NIF system FeS cluster assembly NifU N-terminal" evidence="1">
    <location>
        <begin position="15"/>
        <end position="111"/>
    </location>
</feature>
<protein>
    <submittedName>
        <fullName evidence="2">Iron-sulfur cluster assembly scaffold protein</fullName>
    </submittedName>
</protein>
<organism evidence="2 3">
    <name type="scientific">Ureaplasma zalophigenitalium</name>
    <dbReference type="NCBI Taxonomy" id="907723"/>
    <lineage>
        <taxon>Bacteria</taxon>
        <taxon>Bacillati</taxon>
        <taxon>Mycoplasmatota</taxon>
        <taxon>Mycoplasmoidales</taxon>
        <taxon>Mycoplasmoidaceae</taxon>
        <taxon>Ureaplasma</taxon>
    </lineage>
</organism>
<dbReference type="SUPFAM" id="SSF82649">
    <property type="entry name" value="SufE/NifU"/>
    <property type="match status" value="1"/>
</dbReference>
<proteinExistence type="predicted"/>
<keyword evidence="3" id="KW-1185">Reference proteome</keyword>
<dbReference type="RefSeq" id="WP_263817953.1">
    <property type="nucleotide sequence ID" value="NZ_JAOXHJ010000004.1"/>
</dbReference>
<evidence type="ECO:0000313" key="2">
    <source>
        <dbReference type="EMBL" id="MCV3754150.1"/>
    </source>
</evidence>
<dbReference type="Gene3D" id="3.90.1010.10">
    <property type="match status" value="1"/>
</dbReference>